<dbReference type="RefSeq" id="WP_198466603.1">
    <property type="nucleotide sequence ID" value="NZ_JAEFDC010000005.1"/>
</dbReference>
<proteinExistence type="predicted"/>
<name>A0ABS0SMF8_9FLAO</name>
<sequence>MRNRIILLISLLLQIACGQSDKQTEDLQKYELKGNVKSIEYATYKAVEESGRIVAGKELSYEGTKKILFDKKGNVTEIATSEPLPNRFLNTKTTYIYEGDRLVREEYEEYYTDHHPKDKRMSYIYEYDNEGHKSKKKIILPNGSTRDEIIYKYNSKGQLIRTEENIAGEYLVFSEKNYQYDEKGNLIVLGADDKKFNEFFKYNENNQLIEHRTPIISEEYSSDPIPDIKVGERIEYSEYDSKGNLIGKRNTTTKLEDKWIEVSYSRYESDSKGNWVKRIYFQDATPKSVTIRTIEYY</sequence>
<comment type="caution">
    <text evidence="1">The sequence shown here is derived from an EMBL/GenBank/DDBJ whole genome shotgun (WGS) entry which is preliminary data.</text>
</comment>
<keyword evidence="2" id="KW-1185">Reference proteome</keyword>
<dbReference type="EMBL" id="JAEFDC010000005">
    <property type="protein sequence ID" value="MBI1646909.1"/>
    <property type="molecule type" value="Genomic_DNA"/>
</dbReference>
<dbReference type="Gene3D" id="2.180.10.10">
    <property type="entry name" value="RHS repeat-associated core"/>
    <property type="match status" value="1"/>
</dbReference>
<evidence type="ECO:0000313" key="1">
    <source>
        <dbReference type="EMBL" id="MBI1646909.1"/>
    </source>
</evidence>
<reference evidence="1 2" key="1">
    <citation type="journal article" date="2021" name="Int. J. Syst. Evol. Microbiol.">
        <title>Capnocytophaga periodontitidis sp. nov., isolated from subgingival plaque of periodontitis patient.</title>
        <authorList>
            <person name="Zhang Y."/>
            <person name="Qiao D."/>
            <person name="Shi W."/>
            <person name="Wu D."/>
            <person name="Cai M."/>
        </authorList>
    </citation>
    <scope>NUCLEOTIDE SEQUENCE [LARGE SCALE GENOMIC DNA]</scope>
    <source>
        <strain evidence="1 2">051621</strain>
    </source>
</reference>
<accession>A0ABS0SMF8</accession>
<gene>
    <name evidence="1" type="ORF">I7X30_07545</name>
</gene>
<evidence type="ECO:0008006" key="3">
    <source>
        <dbReference type="Google" id="ProtNLM"/>
    </source>
</evidence>
<protein>
    <recommendedName>
        <fullName evidence="3">Sugar-binding protein</fullName>
    </recommendedName>
</protein>
<evidence type="ECO:0000313" key="2">
    <source>
        <dbReference type="Proteomes" id="UP000641139"/>
    </source>
</evidence>
<organism evidence="1 2">
    <name type="scientific">Capnocytophaga periodontitidis</name>
    <dbReference type="NCBI Taxonomy" id="2795027"/>
    <lineage>
        <taxon>Bacteria</taxon>
        <taxon>Pseudomonadati</taxon>
        <taxon>Bacteroidota</taxon>
        <taxon>Flavobacteriia</taxon>
        <taxon>Flavobacteriales</taxon>
        <taxon>Flavobacteriaceae</taxon>
        <taxon>Capnocytophaga</taxon>
    </lineage>
</organism>
<dbReference type="Proteomes" id="UP000641139">
    <property type="component" value="Unassembled WGS sequence"/>
</dbReference>